<evidence type="ECO:0000313" key="2">
    <source>
        <dbReference type="Proteomes" id="UP000631114"/>
    </source>
</evidence>
<dbReference type="AlphaFoldDB" id="A0A835MJG6"/>
<proteinExistence type="predicted"/>
<comment type="caution">
    <text evidence="1">The sequence shown here is derived from an EMBL/GenBank/DDBJ whole genome shotgun (WGS) entry which is preliminary data.</text>
</comment>
<reference evidence="1 2" key="1">
    <citation type="submission" date="2020-10" db="EMBL/GenBank/DDBJ databases">
        <title>The Coptis chinensis genome and diversification of protoberbering-type alkaloids.</title>
        <authorList>
            <person name="Wang B."/>
            <person name="Shu S."/>
            <person name="Song C."/>
            <person name="Liu Y."/>
        </authorList>
    </citation>
    <scope>NUCLEOTIDE SEQUENCE [LARGE SCALE GENOMIC DNA]</scope>
    <source>
        <strain evidence="1">HL-2020</strain>
        <tissue evidence="1">Leaf</tissue>
    </source>
</reference>
<keyword evidence="2" id="KW-1185">Reference proteome</keyword>
<name>A0A835MJG6_9MAGN</name>
<organism evidence="1 2">
    <name type="scientific">Coptis chinensis</name>
    <dbReference type="NCBI Taxonomy" id="261450"/>
    <lineage>
        <taxon>Eukaryota</taxon>
        <taxon>Viridiplantae</taxon>
        <taxon>Streptophyta</taxon>
        <taxon>Embryophyta</taxon>
        <taxon>Tracheophyta</taxon>
        <taxon>Spermatophyta</taxon>
        <taxon>Magnoliopsida</taxon>
        <taxon>Ranunculales</taxon>
        <taxon>Ranunculaceae</taxon>
        <taxon>Coptidoideae</taxon>
        <taxon>Coptis</taxon>
    </lineage>
</organism>
<dbReference type="EMBL" id="JADFTS010000001">
    <property type="protein sequence ID" value="KAF9625916.1"/>
    <property type="molecule type" value="Genomic_DNA"/>
</dbReference>
<evidence type="ECO:0000313" key="1">
    <source>
        <dbReference type="EMBL" id="KAF9625916.1"/>
    </source>
</evidence>
<sequence>MLTKGKDLAKHMAESGQRLDPLMWDALVKLYVEAGRQGYCYQKEHLGKEPSLYSGLCVAFLRRYTHTPKRVVCKGVVKDCNLALCSQSHAIEGRVLTDYQFTLTAYSWALAYLISMTVDFVYIKHVVMTVGLSPPAVPLDHLQVITDHSSFPQLATTSTG</sequence>
<protein>
    <submittedName>
        <fullName evidence="1">Uncharacterized protein</fullName>
    </submittedName>
</protein>
<dbReference type="OrthoDB" id="417037at2759"/>
<accession>A0A835MJG6</accession>
<gene>
    <name evidence="1" type="ORF">IFM89_027693</name>
</gene>
<dbReference type="Proteomes" id="UP000631114">
    <property type="component" value="Unassembled WGS sequence"/>
</dbReference>